<feature type="transmembrane region" description="Helical" evidence="1">
    <location>
        <begin position="72"/>
        <end position="95"/>
    </location>
</feature>
<accession>A0A841GWD0</accession>
<keyword evidence="3" id="KW-1185">Reference proteome</keyword>
<dbReference type="RefSeq" id="WP_170039829.1">
    <property type="nucleotide sequence ID" value="NZ_JABDTL010000002.1"/>
</dbReference>
<protein>
    <submittedName>
        <fullName evidence="2">Uncharacterized protein</fullName>
    </submittedName>
</protein>
<keyword evidence="1" id="KW-1133">Transmembrane helix</keyword>
<sequence length="119" mass="13138">MDYLSYALADVLFLFVLPVLNAVLGDPAGWLFRQLVTAFRSSYGFLLLLLIWAVSVAWFWKTVSSAGDPESLFSRMAIWAILGAPALAGFSTILWRNRHAEHLDRAVALPASGVRSPQT</sequence>
<keyword evidence="1" id="KW-0812">Transmembrane</keyword>
<name>A0A841GWD0_9BACT</name>
<evidence type="ECO:0000313" key="2">
    <source>
        <dbReference type="EMBL" id="MBB6070084.1"/>
    </source>
</evidence>
<keyword evidence="1" id="KW-0472">Membrane</keyword>
<organism evidence="2 3">
    <name type="scientific">Longimicrobium terrae</name>
    <dbReference type="NCBI Taxonomy" id="1639882"/>
    <lineage>
        <taxon>Bacteria</taxon>
        <taxon>Pseudomonadati</taxon>
        <taxon>Gemmatimonadota</taxon>
        <taxon>Longimicrobiia</taxon>
        <taxon>Longimicrobiales</taxon>
        <taxon>Longimicrobiaceae</taxon>
        <taxon>Longimicrobium</taxon>
    </lineage>
</organism>
<reference evidence="2 3" key="1">
    <citation type="submission" date="2020-08" db="EMBL/GenBank/DDBJ databases">
        <title>Genomic Encyclopedia of Type Strains, Phase IV (KMG-IV): sequencing the most valuable type-strain genomes for metagenomic binning, comparative biology and taxonomic classification.</title>
        <authorList>
            <person name="Goeker M."/>
        </authorList>
    </citation>
    <scope>NUCLEOTIDE SEQUENCE [LARGE SCALE GENOMIC DNA]</scope>
    <source>
        <strain evidence="2 3">DSM 29007</strain>
    </source>
</reference>
<evidence type="ECO:0000313" key="3">
    <source>
        <dbReference type="Proteomes" id="UP000582837"/>
    </source>
</evidence>
<comment type="caution">
    <text evidence="2">The sequence shown here is derived from an EMBL/GenBank/DDBJ whole genome shotgun (WGS) entry which is preliminary data.</text>
</comment>
<dbReference type="Proteomes" id="UP000582837">
    <property type="component" value="Unassembled WGS sequence"/>
</dbReference>
<feature type="transmembrane region" description="Helical" evidence="1">
    <location>
        <begin position="43"/>
        <end position="60"/>
    </location>
</feature>
<feature type="transmembrane region" description="Helical" evidence="1">
    <location>
        <begin position="6"/>
        <end position="31"/>
    </location>
</feature>
<evidence type="ECO:0000256" key="1">
    <source>
        <dbReference type="SAM" id="Phobius"/>
    </source>
</evidence>
<dbReference type="AlphaFoldDB" id="A0A841GWD0"/>
<dbReference type="EMBL" id="JACHIA010000003">
    <property type="protein sequence ID" value="MBB6070084.1"/>
    <property type="molecule type" value="Genomic_DNA"/>
</dbReference>
<proteinExistence type="predicted"/>
<gene>
    <name evidence="2" type="ORF">HNQ61_001701</name>
</gene>